<reference evidence="1" key="2">
    <citation type="journal article" date="2015" name="Data Brief">
        <title>Shoot transcriptome of the giant reed, Arundo donax.</title>
        <authorList>
            <person name="Barrero R.A."/>
            <person name="Guerrero F.D."/>
            <person name="Moolhuijzen P."/>
            <person name="Goolsby J.A."/>
            <person name="Tidwell J."/>
            <person name="Bellgard S.E."/>
            <person name="Bellgard M.I."/>
        </authorList>
    </citation>
    <scope>NUCLEOTIDE SEQUENCE</scope>
    <source>
        <tissue evidence="1">Shoot tissue taken approximately 20 cm above the soil surface</tissue>
    </source>
</reference>
<proteinExistence type="predicted"/>
<dbReference type="AlphaFoldDB" id="A0A0A9E0S5"/>
<dbReference type="EMBL" id="GBRH01206365">
    <property type="protein sequence ID" value="JAD91530.1"/>
    <property type="molecule type" value="Transcribed_RNA"/>
</dbReference>
<reference evidence="1" key="1">
    <citation type="submission" date="2014-09" db="EMBL/GenBank/DDBJ databases">
        <authorList>
            <person name="Magalhaes I.L.F."/>
            <person name="Oliveira U."/>
            <person name="Santos F.R."/>
            <person name="Vidigal T.H.D.A."/>
            <person name="Brescovit A.D."/>
            <person name="Santos A.J."/>
        </authorList>
    </citation>
    <scope>NUCLEOTIDE SEQUENCE</scope>
    <source>
        <tissue evidence="1">Shoot tissue taken approximately 20 cm above the soil surface</tissue>
    </source>
</reference>
<sequence length="22" mass="2630">MYDYYILINNDSAKKLYACINT</sequence>
<accession>A0A0A9E0S5</accession>
<organism evidence="1">
    <name type="scientific">Arundo donax</name>
    <name type="common">Giant reed</name>
    <name type="synonym">Donax arundinaceus</name>
    <dbReference type="NCBI Taxonomy" id="35708"/>
    <lineage>
        <taxon>Eukaryota</taxon>
        <taxon>Viridiplantae</taxon>
        <taxon>Streptophyta</taxon>
        <taxon>Embryophyta</taxon>
        <taxon>Tracheophyta</taxon>
        <taxon>Spermatophyta</taxon>
        <taxon>Magnoliopsida</taxon>
        <taxon>Liliopsida</taxon>
        <taxon>Poales</taxon>
        <taxon>Poaceae</taxon>
        <taxon>PACMAD clade</taxon>
        <taxon>Arundinoideae</taxon>
        <taxon>Arundineae</taxon>
        <taxon>Arundo</taxon>
    </lineage>
</organism>
<name>A0A0A9E0S5_ARUDO</name>
<protein>
    <submittedName>
        <fullName evidence="1">Uncharacterized protein</fullName>
    </submittedName>
</protein>
<evidence type="ECO:0000313" key="1">
    <source>
        <dbReference type="EMBL" id="JAD91530.1"/>
    </source>
</evidence>